<comment type="caution">
    <text evidence="2">The sequence shown here is derived from an EMBL/GenBank/DDBJ whole genome shotgun (WGS) entry which is preliminary data.</text>
</comment>
<protein>
    <submittedName>
        <fullName evidence="2">Uncharacterized protein DUF1127</fullName>
    </submittedName>
</protein>
<name>A0A4R3JLD0_9RHOB</name>
<proteinExistence type="predicted"/>
<dbReference type="InterPro" id="IPR009506">
    <property type="entry name" value="YjiS-like"/>
</dbReference>
<dbReference type="EMBL" id="SLZU01000001">
    <property type="protein sequence ID" value="TCS67158.1"/>
    <property type="molecule type" value="Genomic_DNA"/>
</dbReference>
<reference evidence="2 3" key="1">
    <citation type="submission" date="2019-03" db="EMBL/GenBank/DDBJ databases">
        <title>Genomic Encyclopedia of Type Strains, Phase IV (KMG-IV): sequencing the most valuable type-strain genomes for metagenomic binning, comparative biology and taxonomic classification.</title>
        <authorList>
            <person name="Goeker M."/>
        </authorList>
    </citation>
    <scope>NUCLEOTIDE SEQUENCE [LARGE SCALE GENOMIC DNA]</scope>
    <source>
        <strain evidence="2 3">DSM 104836</strain>
    </source>
</reference>
<accession>A0A4R3JLD0</accession>
<evidence type="ECO:0000259" key="1">
    <source>
        <dbReference type="Pfam" id="PF06568"/>
    </source>
</evidence>
<keyword evidence="3" id="KW-1185">Reference proteome</keyword>
<dbReference type="Proteomes" id="UP000295696">
    <property type="component" value="Unassembled WGS sequence"/>
</dbReference>
<dbReference type="AlphaFoldDB" id="A0A4R3JLD0"/>
<organism evidence="2 3">
    <name type="scientific">Primorskyibacter sedentarius</name>
    <dbReference type="NCBI Taxonomy" id="745311"/>
    <lineage>
        <taxon>Bacteria</taxon>
        <taxon>Pseudomonadati</taxon>
        <taxon>Pseudomonadota</taxon>
        <taxon>Alphaproteobacteria</taxon>
        <taxon>Rhodobacterales</taxon>
        <taxon>Roseobacteraceae</taxon>
        <taxon>Primorskyibacter</taxon>
    </lineage>
</organism>
<sequence length="71" mass="8156">MAYATHTSRPQSAFAARINVALDNIRTRLERRRVYKRTLAELQSLSSRELADLGLNRSMLTRIAYQAAYEV</sequence>
<dbReference type="Pfam" id="PF06568">
    <property type="entry name" value="YjiS-like"/>
    <property type="match status" value="1"/>
</dbReference>
<dbReference type="RefSeq" id="WP_132241204.1">
    <property type="nucleotide sequence ID" value="NZ_CBDUOC010000072.1"/>
</dbReference>
<gene>
    <name evidence="2" type="ORF">EDD52_101249</name>
</gene>
<dbReference type="OrthoDB" id="8244198at2"/>
<evidence type="ECO:0000313" key="2">
    <source>
        <dbReference type="EMBL" id="TCS67158.1"/>
    </source>
</evidence>
<evidence type="ECO:0000313" key="3">
    <source>
        <dbReference type="Proteomes" id="UP000295696"/>
    </source>
</evidence>
<feature type="domain" description="YjiS-like" evidence="1">
    <location>
        <begin position="25"/>
        <end position="60"/>
    </location>
</feature>